<gene>
    <name evidence="7" type="ORF">TH606_10890</name>
</gene>
<dbReference type="Proteomes" id="UP000076964">
    <property type="component" value="Unassembled WGS sequence"/>
</dbReference>
<evidence type="ECO:0000256" key="4">
    <source>
        <dbReference type="ARBA" id="ARBA00023118"/>
    </source>
</evidence>
<proteinExistence type="inferred from homology"/>
<evidence type="ECO:0000256" key="2">
    <source>
        <dbReference type="ARBA" id="ARBA00016109"/>
    </source>
</evidence>
<evidence type="ECO:0000256" key="1">
    <source>
        <dbReference type="ARBA" id="ARBA00005772"/>
    </source>
</evidence>
<feature type="domain" description="CRISPR type III-associated protein" evidence="5">
    <location>
        <begin position="102"/>
        <end position="214"/>
    </location>
</feature>
<name>A0A177E4I9_9BACT</name>
<dbReference type="InterPro" id="IPR040932">
    <property type="entry name" value="Csm4_C"/>
</dbReference>
<accession>A0A177E4I9</accession>
<evidence type="ECO:0000313" key="7">
    <source>
        <dbReference type="EMBL" id="OAG26708.1"/>
    </source>
</evidence>
<comment type="similarity">
    <text evidence="1">Belongs to the CRISPR-associated Csm4 family.</text>
</comment>
<dbReference type="STRING" id="1795632.TH606_10890"/>
<dbReference type="InterPro" id="IPR005537">
    <property type="entry name" value="RAMP_III_fam"/>
</dbReference>
<dbReference type="GO" id="GO:0003723">
    <property type="term" value="F:RNA binding"/>
    <property type="evidence" value="ECO:0007669"/>
    <property type="project" value="UniProtKB-KW"/>
</dbReference>
<reference evidence="7 8" key="1">
    <citation type="submission" date="2016-02" db="EMBL/GenBank/DDBJ databases">
        <title>Draft genome sequence of Thermodesulfatator sp. S606.</title>
        <authorList>
            <person name="Lai Q."/>
            <person name="Cao J."/>
            <person name="Dupont S."/>
            <person name="Shao Z."/>
            <person name="Jebbar M."/>
            <person name="Alain K."/>
        </authorList>
    </citation>
    <scope>NUCLEOTIDE SEQUENCE [LARGE SCALE GENOMIC DNA]</scope>
    <source>
        <strain evidence="7 8">S606</strain>
    </source>
</reference>
<dbReference type="EMBL" id="LSFI01000085">
    <property type="protein sequence ID" value="OAG26708.1"/>
    <property type="molecule type" value="Genomic_DNA"/>
</dbReference>
<dbReference type="InterPro" id="IPR005510">
    <property type="entry name" value="Csm4"/>
</dbReference>
<keyword evidence="8" id="KW-1185">Reference proteome</keyword>
<protein>
    <recommendedName>
        <fullName evidence="2">CRISPR system Cms protein Csm4</fullName>
    </recommendedName>
</protein>
<evidence type="ECO:0000259" key="6">
    <source>
        <dbReference type="Pfam" id="PF17953"/>
    </source>
</evidence>
<evidence type="ECO:0000259" key="5">
    <source>
        <dbReference type="Pfam" id="PF03787"/>
    </source>
</evidence>
<sequence>MNWLIFKLKFKGFTHFGETGIDLENISEWVGADTLFSAWLNAVQTFLGIQKVEEICQSFLNGKPSFRISSLFIYHKDIYFLPRPLSVSLKNEVAEALASYLKDFKKIKWISHVNYGLWLRNDLSVEDIKSTYETQEKEYFTAFKKIIRPHVALDRETMESNLYHVGYLKFKKDAGLWGIVTGTKEGLKLFETGLFFLGEMGLGGEKTYGCGQFEAEFVEPDDHFQELLFGDFPRRVLISRYMPTPSEVSGLLKSLEAYRLGISRGWVTSGRIGFPIKRKAVRYLCEGSTFTSPVSGQLVDVTPEYFYPKRLSHKVYRYGLAFLLPMQEYSE</sequence>
<comment type="caution">
    <text evidence="7">The sequence shown here is derived from an EMBL/GenBank/DDBJ whole genome shotgun (WGS) entry which is preliminary data.</text>
</comment>
<dbReference type="OrthoDB" id="9792564at2"/>
<dbReference type="Pfam" id="PF03787">
    <property type="entry name" value="RAMPs"/>
    <property type="match status" value="1"/>
</dbReference>
<evidence type="ECO:0000256" key="3">
    <source>
        <dbReference type="ARBA" id="ARBA00022884"/>
    </source>
</evidence>
<dbReference type="AlphaFoldDB" id="A0A177E4I9"/>
<feature type="domain" description="Csm4 C-terminal" evidence="6">
    <location>
        <begin position="235"/>
        <end position="326"/>
    </location>
</feature>
<organism evidence="7 8">
    <name type="scientific">Thermodesulfatator autotrophicus</name>
    <dbReference type="NCBI Taxonomy" id="1795632"/>
    <lineage>
        <taxon>Bacteria</taxon>
        <taxon>Pseudomonadati</taxon>
        <taxon>Thermodesulfobacteriota</taxon>
        <taxon>Thermodesulfobacteria</taxon>
        <taxon>Thermodesulfobacteriales</taxon>
        <taxon>Thermodesulfatatoraceae</taxon>
        <taxon>Thermodesulfatator</taxon>
    </lineage>
</organism>
<keyword evidence="3" id="KW-0694">RNA-binding</keyword>
<evidence type="ECO:0000313" key="8">
    <source>
        <dbReference type="Proteomes" id="UP000076964"/>
    </source>
</evidence>
<dbReference type="NCBIfam" id="TIGR01903">
    <property type="entry name" value="cas5_csm4"/>
    <property type="match status" value="1"/>
</dbReference>
<dbReference type="RefSeq" id="WP_068543982.1">
    <property type="nucleotide sequence ID" value="NZ_LSFI01000085.1"/>
</dbReference>
<dbReference type="GO" id="GO:0051607">
    <property type="term" value="P:defense response to virus"/>
    <property type="evidence" value="ECO:0007669"/>
    <property type="project" value="UniProtKB-KW"/>
</dbReference>
<dbReference type="Pfam" id="PF17953">
    <property type="entry name" value="Csm4_C"/>
    <property type="match status" value="1"/>
</dbReference>
<keyword evidence="4" id="KW-0051">Antiviral defense</keyword>